<dbReference type="Proteomes" id="UP001519306">
    <property type="component" value="Unassembled WGS sequence"/>
</dbReference>
<keyword evidence="2 6" id="KW-0479">Metal-binding</keyword>
<comment type="caution">
    <text evidence="8">The sequence shown here is derived from an EMBL/GenBank/DDBJ whole genome shotgun (WGS) entry which is preliminary data.</text>
</comment>
<dbReference type="InterPro" id="IPR001080">
    <property type="entry name" value="3Fe4S_ferredoxin"/>
</dbReference>
<keyword evidence="5 6" id="KW-0411">Iron-sulfur</keyword>
<evidence type="ECO:0000256" key="1">
    <source>
        <dbReference type="ARBA" id="ARBA00022448"/>
    </source>
</evidence>
<dbReference type="Gene3D" id="3.30.70.20">
    <property type="match status" value="1"/>
</dbReference>
<dbReference type="PANTHER" id="PTHR36923">
    <property type="entry name" value="FERREDOXIN"/>
    <property type="match status" value="1"/>
</dbReference>
<evidence type="ECO:0000256" key="5">
    <source>
        <dbReference type="ARBA" id="ARBA00023014"/>
    </source>
</evidence>
<sequence length="63" mass="6778">MEVKIDKDLCIGCGICEGVNSEIFEINDDMKAVAHNENVNDSNISDVDEAISSCSVSAISKEE</sequence>
<comment type="function">
    <text evidence="6">Ferredoxins are iron-sulfur proteins that transfer electrons in a wide variety of metabolic reactions.</text>
</comment>
<feature type="domain" description="4Fe-4S ferredoxin-type" evidence="7">
    <location>
        <begin position="1"/>
        <end position="29"/>
    </location>
</feature>
<dbReference type="PRINTS" id="PR00352">
    <property type="entry name" value="3FE4SFRDOXIN"/>
</dbReference>
<dbReference type="PROSITE" id="PS51379">
    <property type="entry name" value="4FE4S_FER_2"/>
    <property type="match status" value="1"/>
</dbReference>
<dbReference type="InterPro" id="IPR017896">
    <property type="entry name" value="4Fe4S_Fe-S-bd"/>
</dbReference>
<evidence type="ECO:0000256" key="6">
    <source>
        <dbReference type="RuleBase" id="RU368020"/>
    </source>
</evidence>
<proteinExistence type="predicted"/>
<dbReference type="SUPFAM" id="SSF54862">
    <property type="entry name" value="4Fe-4S ferredoxins"/>
    <property type="match status" value="1"/>
</dbReference>
<dbReference type="RefSeq" id="WP_210060876.1">
    <property type="nucleotide sequence ID" value="NZ_JAGGLJ010000009.1"/>
</dbReference>
<protein>
    <recommendedName>
        <fullName evidence="6">Ferredoxin</fullName>
    </recommendedName>
</protein>
<keyword evidence="3 6" id="KW-0249">Electron transport</keyword>
<accession>A0ABS4KCR8</accession>
<name>A0ABS4KCR8_9FIRM</name>
<reference evidence="8 9" key="1">
    <citation type="submission" date="2021-03" db="EMBL/GenBank/DDBJ databases">
        <title>Genomic Encyclopedia of Type Strains, Phase IV (KMG-IV): sequencing the most valuable type-strain genomes for metagenomic binning, comparative biology and taxonomic classification.</title>
        <authorList>
            <person name="Goeker M."/>
        </authorList>
    </citation>
    <scope>NUCLEOTIDE SEQUENCE [LARGE SCALE GENOMIC DNA]</scope>
    <source>
        <strain evidence="8 9">DSM 27563</strain>
    </source>
</reference>
<dbReference type="Pfam" id="PF13370">
    <property type="entry name" value="Fer4_13"/>
    <property type="match status" value="1"/>
</dbReference>
<keyword evidence="1 6" id="KW-0813">Transport</keyword>
<keyword evidence="9" id="KW-1185">Reference proteome</keyword>
<dbReference type="EMBL" id="JAGGLJ010000009">
    <property type="protein sequence ID" value="MBP2025584.1"/>
    <property type="molecule type" value="Genomic_DNA"/>
</dbReference>
<evidence type="ECO:0000256" key="2">
    <source>
        <dbReference type="ARBA" id="ARBA00022723"/>
    </source>
</evidence>
<evidence type="ECO:0000313" key="8">
    <source>
        <dbReference type="EMBL" id="MBP2025584.1"/>
    </source>
</evidence>
<evidence type="ECO:0000256" key="3">
    <source>
        <dbReference type="ARBA" id="ARBA00022982"/>
    </source>
</evidence>
<evidence type="ECO:0000313" key="9">
    <source>
        <dbReference type="Proteomes" id="UP001519306"/>
    </source>
</evidence>
<organism evidence="8 9">
    <name type="scientific">Peptoniphilus stercorisuis</name>
    <dbReference type="NCBI Taxonomy" id="1436965"/>
    <lineage>
        <taxon>Bacteria</taxon>
        <taxon>Bacillati</taxon>
        <taxon>Bacillota</taxon>
        <taxon>Tissierellia</taxon>
        <taxon>Tissierellales</taxon>
        <taxon>Peptoniphilaceae</taxon>
        <taxon>Peptoniphilus</taxon>
    </lineage>
</organism>
<dbReference type="InterPro" id="IPR051269">
    <property type="entry name" value="Fe-S_cluster_ET"/>
</dbReference>
<evidence type="ECO:0000259" key="7">
    <source>
        <dbReference type="PROSITE" id="PS51379"/>
    </source>
</evidence>
<dbReference type="PANTHER" id="PTHR36923:SF3">
    <property type="entry name" value="FERREDOXIN"/>
    <property type="match status" value="1"/>
</dbReference>
<gene>
    <name evidence="8" type="ORF">J2Z71_001127</name>
</gene>
<keyword evidence="4 6" id="KW-0408">Iron</keyword>
<evidence type="ECO:0000256" key="4">
    <source>
        <dbReference type="ARBA" id="ARBA00023004"/>
    </source>
</evidence>